<dbReference type="AlphaFoldDB" id="A0A2G8L293"/>
<sequence>DARFKTRRTTVFRGNRMISPYNDYEMINTWDTTPVLGLITNIVVSIVIFTGYLQCNIDNRRAEKVPIVYGFGVAAATLATYVTSGGGFNPVVSLCNGMLAGYFDDLYIFIVAPFCGCLISAAFFRLVLGDDDKRFLGK</sequence>
<feature type="transmembrane region" description="Helical" evidence="8">
    <location>
        <begin position="35"/>
        <end position="55"/>
    </location>
</feature>
<dbReference type="GO" id="GO:0019755">
    <property type="term" value="P:one-carbon compound transport"/>
    <property type="evidence" value="ECO:0007669"/>
    <property type="project" value="UniProtKB-ARBA"/>
</dbReference>
<evidence type="ECO:0000313" key="9">
    <source>
        <dbReference type="EMBL" id="PIK54377.1"/>
    </source>
</evidence>
<evidence type="ECO:0000256" key="1">
    <source>
        <dbReference type="ARBA" id="ARBA00004127"/>
    </source>
</evidence>
<dbReference type="Pfam" id="PF00230">
    <property type="entry name" value="MIP"/>
    <property type="match status" value="1"/>
</dbReference>
<evidence type="ECO:0000256" key="2">
    <source>
        <dbReference type="ARBA" id="ARBA00022448"/>
    </source>
</evidence>
<keyword evidence="5 8" id="KW-1133">Transmembrane helix</keyword>
<organism evidence="9 10">
    <name type="scientific">Stichopus japonicus</name>
    <name type="common">Sea cucumber</name>
    <dbReference type="NCBI Taxonomy" id="307972"/>
    <lineage>
        <taxon>Eukaryota</taxon>
        <taxon>Metazoa</taxon>
        <taxon>Echinodermata</taxon>
        <taxon>Eleutherozoa</taxon>
        <taxon>Echinozoa</taxon>
        <taxon>Holothuroidea</taxon>
        <taxon>Aspidochirotacea</taxon>
        <taxon>Aspidochirotida</taxon>
        <taxon>Stichopodidae</taxon>
        <taxon>Apostichopus</taxon>
    </lineage>
</organism>
<reference evidence="9 10" key="1">
    <citation type="journal article" date="2017" name="PLoS Biol.">
        <title>The sea cucumber genome provides insights into morphological evolution and visceral regeneration.</title>
        <authorList>
            <person name="Zhang X."/>
            <person name="Sun L."/>
            <person name="Yuan J."/>
            <person name="Sun Y."/>
            <person name="Gao Y."/>
            <person name="Zhang L."/>
            <person name="Li S."/>
            <person name="Dai H."/>
            <person name="Hamel J.F."/>
            <person name="Liu C."/>
            <person name="Yu Y."/>
            <person name="Liu S."/>
            <person name="Lin W."/>
            <person name="Guo K."/>
            <person name="Jin S."/>
            <person name="Xu P."/>
            <person name="Storey K.B."/>
            <person name="Huan P."/>
            <person name="Zhang T."/>
            <person name="Zhou Y."/>
            <person name="Zhang J."/>
            <person name="Lin C."/>
            <person name="Li X."/>
            <person name="Xing L."/>
            <person name="Huo D."/>
            <person name="Sun M."/>
            <person name="Wang L."/>
            <person name="Mercier A."/>
            <person name="Li F."/>
            <person name="Yang H."/>
            <person name="Xiang J."/>
        </authorList>
    </citation>
    <scope>NUCLEOTIDE SEQUENCE [LARGE SCALE GENOMIC DNA]</scope>
    <source>
        <strain evidence="9">Shaxun</strain>
        <tissue evidence="9">Muscle</tissue>
    </source>
</reference>
<proteinExistence type="inferred from homology"/>
<dbReference type="Proteomes" id="UP000230750">
    <property type="component" value="Unassembled WGS sequence"/>
</dbReference>
<accession>A0A2G8L293</accession>
<evidence type="ECO:0000256" key="5">
    <source>
        <dbReference type="ARBA" id="ARBA00022989"/>
    </source>
</evidence>
<dbReference type="OrthoDB" id="3222at2759"/>
<dbReference type="GO" id="GO:0015250">
    <property type="term" value="F:water channel activity"/>
    <property type="evidence" value="ECO:0007669"/>
    <property type="project" value="UniProtKB-ARBA"/>
</dbReference>
<feature type="transmembrane region" description="Helical" evidence="8">
    <location>
        <begin position="67"/>
        <end position="86"/>
    </location>
</feature>
<evidence type="ECO:0000313" key="10">
    <source>
        <dbReference type="Proteomes" id="UP000230750"/>
    </source>
</evidence>
<dbReference type="InterPro" id="IPR000425">
    <property type="entry name" value="MIP"/>
</dbReference>
<dbReference type="InterPro" id="IPR023271">
    <property type="entry name" value="Aquaporin-like"/>
</dbReference>
<protein>
    <submittedName>
        <fullName evidence="9">Putative aquaporin-8</fullName>
    </submittedName>
</protein>
<dbReference type="InterPro" id="IPR034294">
    <property type="entry name" value="Aquaporin_transptr"/>
</dbReference>
<dbReference type="GO" id="GO:0016020">
    <property type="term" value="C:membrane"/>
    <property type="evidence" value="ECO:0007669"/>
    <property type="project" value="InterPro"/>
</dbReference>
<comment type="subcellular location">
    <subcellularLocation>
        <location evidence="1">Endomembrane system</location>
        <topology evidence="1">Multi-pass membrane protein</topology>
    </subcellularLocation>
</comment>
<dbReference type="PANTHER" id="PTHR45665:SF9">
    <property type="entry name" value="AQUAPORIN-8"/>
    <property type="match status" value="1"/>
</dbReference>
<keyword evidence="6 8" id="KW-0472">Membrane</keyword>
<name>A0A2G8L293_STIJA</name>
<evidence type="ECO:0000256" key="8">
    <source>
        <dbReference type="SAM" id="Phobius"/>
    </source>
</evidence>
<dbReference type="Gene3D" id="1.20.1080.10">
    <property type="entry name" value="Glycerol uptake facilitator protein"/>
    <property type="match status" value="1"/>
</dbReference>
<dbReference type="SUPFAM" id="SSF81338">
    <property type="entry name" value="Aquaporin-like"/>
    <property type="match status" value="1"/>
</dbReference>
<evidence type="ECO:0000256" key="4">
    <source>
        <dbReference type="ARBA" id="ARBA00022737"/>
    </source>
</evidence>
<keyword evidence="2 7" id="KW-0813">Transport</keyword>
<dbReference type="GO" id="GO:0012505">
    <property type="term" value="C:endomembrane system"/>
    <property type="evidence" value="ECO:0007669"/>
    <property type="project" value="UniProtKB-SubCell"/>
</dbReference>
<evidence type="ECO:0000256" key="6">
    <source>
        <dbReference type="ARBA" id="ARBA00023136"/>
    </source>
</evidence>
<keyword evidence="4" id="KW-0677">Repeat</keyword>
<comment type="similarity">
    <text evidence="7">Belongs to the MIP/aquaporin (TC 1.A.8) family.</text>
</comment>
<dbReference type="PRINTS" id="PR00783">
    <property type="entry name" value="MINTRINSICP"/>
</dbReference>
<evidence type="ECO:0000256" key="7">
    <source>
        <dbReference type="RuleBase" id="RU000477"/>
    </source>
</evidence>
<dbReference type="PANTHER" id="PTHR45665">
    <property type="entry name" value="AQUAPORIN-8"/>
    <property type="match status" value="1"/>
</dbReference>
<feature type="non-terminal residue" evidence="9">
    <location>
        <position position="1"/>
    </location>
</feature>
<feature type="transmembrane region" description="Helical" evidence="8">
    <location>
        <begin position="106"/>
        <end position="128"/>
    </location>
</feature>
<comment type="caution">
    <text evidence="9">The sequence shown here is derived from an EMBL/GenBank/DDBJ whole genome shotgun (WGS) entry which is preliminary data.</text>
</comment>
<evidence type="ECO:0000256" key="3">
    <source>
        <dbReference type="ARBA" id="ARBA00022692"/>
    </source>
</evidence>
<gene>
    <name evidence="9" type="ORF">BSL78_08695</name>
</gene>
<keyword evidence="10" id="KW-1185">Reference proteome</keyword>
<dbReference type="GO" id="GO:0005737">
    <property type="term" value="C:cytoplasm"/>
    <property type="evidence" value="ECO:0007669"/>
    <property type="project" value="UniProtKB-ARBA"/>
</dbReference>
<keyword evidence="3 7" id="KW-0812">Transmembrane</keyword>
<dbReference type="EMBL" id="MRZV01000250">
    <property type="protein sequence ID" value="PIK54377.1"/>
    <property type="molecule type" value="Genomic_DNA"/>
</dbReference>